<sequence>MPMSYLYGKRFVAPMTPLIAAIREELLTEPYHEINWREIRHRCATEDRYVSHDLMQELFWDTVYMFTEPLLTHWPLNKLVRKKALQVTMNHIQYEDENSRYLLDGSVEKVLYMLACWVEDPDGDCFKKHLARIPDHLWIAEDGMTMQALGSQIWDASFSIQALLASNLNEELGPTIMKAHDFLKKCQVKENPSGDFKSMFHHISKGSWTFFDQDHGLQVSDCTAESLQCCLLLSMMPREMVGEKLETEWIYEAVNFILSIQGKDGGVSAWEPPTSPSWLEWFNPMEFVEDIIVEHGYVETTSSTVQALILFRRLYPEHRKKQIDNFILKAVQYIEDTQRADGSWPGFWGVCFIYGTLFAISALAEAGKSYSNSLAMRRGVEFLLGTQREDGGWGESYLSCTNTVYTPLGGNKSNLVQTAWALLAVIHSGQVKRDPTPLHRAAKLLTNSQMENGDFAEQNVVGVFMRSCIVSYALYKNVFPIWALAEYRANVPLPSISEN</sequence>
<keyword evidence="2" id="KW-1185">Reference proteome</keyword>
<comment type="caution">
    <text evidence="1">The sequence shown here is derived from an EMBL/GenBank/DDBJ whole genome shotgun (WGS) entry which is preliminary data.</text>
</comment>
<evidence type="ECO:0000313" key="1">
    <source>
        <dbReference type="EMBL" id="KAI4353635.1"/>
    </source>
</evidence>
<accession>A0ACB9PY31</accession>
<protein>
    <submittedName>
        <fullName evidence="1">Uncharacterized protein</fullName>
    </submittedName>
</protein>
<evidence type="ECO:0000313" key="2">
    <source>
        <dbReference type="Proteomes" id="UP000828941"/>
    </source>
</evidence>
<reference evidence="1 2" key="1">
    <citation type="journal article" date="2022" name="DNA Res.">
        <title>Chromosomal-level genome assembly of the orchid tree Bauhinia variegata (Leguminosae; Cercidoideae) supports the allotetraploid origin hypothesis of Bauhinia.</title>
        <authorList>
            <person name="Zhong Y."/>
            <person name="Chen Y."/>
            <person name="Zheng D."/>
            <person name="Pang J."/>
            <person name="Liu Y."/>
            <person name="Luo S."/>
            <person name="Meng S."/>
            <person name="Qian L."/>
            <person name="Wei D."/>
            <person name="Dai S."/>
            <person name="Zhou R."/>
        </authorList>
    </citation>
    <scope>NUCLEOTIDE SEQUENCE [LARGE SCALE GENOMIC DNA]</scope>
    <source>
        <strain evidence="1">BV-YZ2020</strain>
    </source>
</reference>
<gene>
    <name evidence="1" type="ORF">L6164_002568</name>
</gene>
<organism evidence="1 2">
    <name type="scientific">Bauhinia variegata</name>
    <name type="common">Purple orchid tree</name>
    <name type="synonym">Phanera variegata</name>
    <dbReference type="NCBI Taxonomy" id="167791"/>
    <lineage>
        <taxon>Eukaryota</taxon>
        <taxon>Viridiplantae</taxon>
        <taxon>Streptophyta</taxon>
        <taxon>Embryophyta</taxon>
        <taxon>Tracheophyta</taxon>
        <taxon>Spermatophyta</taxon>
        <taxon>Magnoliopsida</taxon>
        <taxon>eudicotyledons</taxon>
        <taxon>Gunneridae</taxon>
        <taxon>Pentapetalae</taxon>
        <taxon>rosids</taxon>
        <taxon>fabids</taxon>
        <taxon>Fabales</taxon>
        <taxon>Fabaceae</taxon>
        <taxon>Cercidoideae</taxon>
        <taxon>Cercideae</taxon>
        <taxon>Bauhiniinae</taxon>
        <taxon>Bauhinia</taxon>
    </lineage>
</organism>
<name>A0ACB9PY31_BAUVA</name>
<proteinExistence type="predicted"/>
<dbReference type="Proteomes" id="UP000828941">
    <property type="component" value="Chromosome 2"/>
</dbReference>
<dbReference type="EMBL" id="CM039427">
    <property type="protein sequence ID" value="KAI4353635.1"/>
    <property type="molecule type" value="Genomic_DNA"/>
</dbReference>